<dbReference type="AlphaFoldDB" id="A0A081NVI1"/>
<name>A0A081NVI1_9BACL</name>
<accession>A0A081NVI1</accession>
<proteinExistence type="predicted"/>
<dbReference type="InterPro" id="IPR000073">
    <property type="entry name" value="AB_hydrolase_1"/>
</dbReference>
<evidence type="ECO:0000313" key="3">
    <source>
        <dbReference type="Proteomes" id="UP000028123"/>
    </source>
</evidence>
<dbReference type="InterPro" id="IPR029058">
    <property type="entry name" value="AB_hydrolase_fold"/>
</dbReference>
<dbReference type="Proteomes" id="UP000028123">
    <property type="component" value="Unassembled WGS sequence"/>
</dbReference>
<protein>
    <recommendedName>
        <fullName evidence="1">AB hydrolase-1 domain-containing protein</fullName>
    </recommendedName>
</protein>
<dbReference type="Gene3D" id="3.40.50.1820">
    <property type="entry name" value="alpha/beta hydrolase"/>
    <property type="match status" value="1"/>
</dbReference>
<dbReference type="eggNOG" id="COG0596">
    <property type="taxonomic scope" value="Bacteria"/>
</dbReference>
<sequence>MATFVFVHGSWGGGFQWKEVAKLLRSYGHDVYTPTLTGLGERKHLSHPAIGFHTHVDDILGVLEYEDLENVVRTTLQSGHLLPYFIKRCYEQEMLDGQFTKLKAVGIGR</sequence>
<dbReference type="EMBL" id="JNVM01000038">
    <property type="protein sequence ID" value="KEQ22454.1"/>
    <property type="molecule type" value="Genomic_DNA"/>
</dbReference>
<organism evidence="2 3">
    <name type="scientific">Paenibacillus tyrfis</name>
    <dbReference type="NCBI Taxonomy" id="1501230"/>
    <lineage>
        <taxon>Bacteria</taxon>
        <taxon>Bacillati</taxon>
        <taxon>Bacillota</taxon>
        <taxon>Bacilli</taxon>
        <taxon>Bacillales</taxon>
        <taxon>Paenibacillaceae</taxon>
        <taxon>Paenibacillus</taxon>
    </lineage>
</organism>
<keyword evidence="3" id="KW-1185">Reference proteome</keyword>
<comment type="caution">
    <text evidence="2">The sequence shown here is derived from an EMBL/GenBank/DDBJ whole genome shotgun (WGS) entry which is preliminary data.</text>
</comment>
<reference evidence="2 3" key="1">
    <citation type="submission" date="2014-06" db="EMBL/GenBank/DDBJ databases">
        <title>Draft genome sequence of Paenibacillus sp. MSt1.</title>
        <authorList>
            <person name="Aw Y.K."/>
            <person name="Ong K.S."/>
            <person name="Gan H.M."/>
            <person name="Lee S.M."/>
        </authorList>
    </citation>
    <scope>NUCLEOTIDE SEQUENCE [LARGE SCALE GENOMIC DNA]</scope>
    <source>
        <strain evidence="2 3">MSt1</strain>
    </source>
</reference>
<feature type="domain" description="AB hydrolase-1" evidence="1">
    <location>
        <begin position="4"/>
        <end position="60"/>
    </location>
</feature>
<dbReference type="RefSeq" id="WP_036691243.1">
    <property type="nucleotide sequence ID" value="NZ_JNVM01000038.1"/>
</dbReference>
<gene>
    <name evidence="2" type="ORF">ET33_23270</name>
</gene>
<dbReference type="SUPFAM" id="SSF53474">
    <property type="entry name" value="alpha/beta-Hydrolases"/>
    <property type="match status" value="1"/>
</dbReference>
<evidence type="ECO:0000259" key="1">
    <source>
        <dbReference type="Pfam" id="PF12697"/>
    </source>
</evidence>
<evidence type="ECO:0000313" key="2">
    <source>
        <dbReference type="EMBL" id="KEQ22454.1"/>
    </source>
</evidence>
<dbReference type="Pfam" id="PF12697">
    <property type="entry name" value="Abhydrolase_6"/>
    <property type="match status" value="1"/>
</dbReference>